<dbReference type="Pfam" id="PF14307">
    <property type="entry name" value="Glyco_tran_WbsX"/>
    <property type="match status" value="1"/>
</dbReference>
<dbReference type="STRING" id="1462526.BN990_00972"/>
<dbReference type="PANTHER" id="PTHR41244:SF1">
    <property type="entry name" value="GLYCOSYLTRANSFERASE"/>
    <property type="match status" value="1"/>
</dbReference>
<name>A0A024Q875_9BACI</name>
<organism evidence="1 2">
    <name type="scientific">Virgibacillus massiliensis</name>
    <dbReference type="NCBI Taxonomy" id="1462526"/>
    <lineage>
        <taxon>Bacteria</taxon>
        <taxon>Bacillati</taxon>
        <taxon>Bacillota</taxon>
        <taxon>Bacilli</taxon>
        <taxon>Bacillales</taxon>
        <taxon>Bacillaceae</taxon>
        <taxon>Virgibacillus</taxon>
    </lineage>
</organism>
<evidence type="ECO:0000313" key="1">
    <source>
        <dbReference type="EMBL" id="CDQ38699.1"/>
    </source>
</evidence>
<dbReference type="CDD" id="cd11579">
    <property type="entry name" value="Glyco_tran_WbsX"/>
    <property type="match status" value="1"/>
</dbReference>
<dbReference type="Gene3D" id="2.60.120.200">
    <property type="match status" value="1"/>
</dbReference>
<dbReference type="InterPro" id="IPR032719">
    <property type="entry name" value="WbsX"/>
</dbReference>
<dbReference type="Gene3D" id="3.20.20.80">
    <property type="entry name" value="Glycosidases"/>
    <property type="match status" value="1"/>
</dbReference>
<dbReference type="EMBL" id="CCDP010000001">
    <property type="protein sequence ID" value="CDQ38699.1"/>
    <property type="molecule type" value="Genomic_DNA"/>
</dbReference>
<reference evidence="2" key="2">
    <citation type="submission" date="2014-05" db="EMBL/GenBank/DDBJ databases">
        <title>Draft genome sequence of Virgibacillus massiliensis Vm-5.</title>
        <authorList>
            <person name="Khelaifia S."/>
            <person name="Croce O."/>
            <person name="Lagier J.C."/>
            <person name="Raoult D."/>
        </authorList>
    </citation>
    <scope>NUCLEOTIDE SEQUENCE [LARGE SCALE GENOMIC DNA]</scope>
    <source>
        <strain evidence="2">Vm-5</strain>
    </source>
</reference>
<dbReference type="eggNOG" id="COG0457">
    <property type="taxonomic scope" value="Bacteria"/>
</dbReference>
<gene>
    <name evidence="1" type="ORF">BN990_00972</name>
</gene>
<dbReference type="eggNOG" id="COG1572">
    <property type="taxonomic scope" value="Bacteria"/>
</dbReference>
<dbReference type="PANTHER" id="PTHR41244">
    <property type="entry name" value="RHAMNAN SYNTHESIS F"/>
    <property type="match status" value="1"/>
</dbReference>
<comment type="caution">
    <text evidence="1">The sequence shown here is derived from an EMBL/GenBank/DDBJ whole genome shotgun (WGS) entry which is preliminary data.</text>
</comment>
<accession>A0A024Q875</accession>
<dbReference type="InterPro" id="IPR013320">
    <property type="entry name" value="ConA-like_dom_sf"/>
</dbReference>
<evidence type="ECO:0000313" key="2">
    <source>
        <dbReference type="Proteomes" id="UP000028875"/>
    </source>
</evidence>
<keyword evidence="2" id="KW-1185">Reference proteome</keyword>
<sequence>MVNEERLYFDGNSNIEIKPLIKNISNHFTYEFWVKPEEKIRLVNENNKGTQGLIDQRFVIFPGHTENKFQSGVGVSVGTNGVVVVEHADDYFPATLVCGTELKEWSHISIVIKNKIPNLFINGEFVKEGVSSAKEEVFASGTIGGLKRYGFFVGKVKNVRLWDHALNIGLIQHCKDDEITGKENGLSLEWKGFAYEEVSFPMSRALMHGKGMDRIQRTGEGANHNNQCKIKLIAFYLPQFHEIPENNKWWGEGFTEWTNTKKSSPLFTNHYQPREPYQDYYYNLLDPSVREWQANLAKKYGIYGFCYYHYWFDGKMLLEKPFNEVLTSGKPDFPFCLSWANEPWSRRWDGSEDQVLMPQYYGREKDWQSHFNYLLRAFMDDRYIRVQDKPIFLIYRPELIPNCSEMLLYWNELAKQHGLEGIYFIRTLNGFHPLSDKTNFDASLEFEPHYTMAHGGCHRMWKGISGYNGRKLAMDYDTLWSCILNRSLVDNETKVIPGAFIDWDNTARLGENASFCVGANPTYFQNYLSEQIHRANHLYQSDLLFINAWNEWAEGTYLEPDKKLKFQYLEAVEKALRNNGYQSEGGK</sequence>
<dbReference type="Pfam" id="PF13385">
    <property type="entry name" value="Laminin_G_3"/>
    <property type="match status" value="1"/>
</dbReference>
<dbReference type="Proteomes" id="UP000028875">
    <property type="component" value="Unassembled WGS sequence"/>
</dbReference>
<protein>
    <recommendedName>
        <fullName evidence="3">Glycosyl transferase</fullName>
    </recommendedName>
</protein>
<dbReference type="AlphaFoldDB" id="A0A024Q875"/>
<dbReference type="OrthoDB" id="9816424at2"/>
<dbReference type="SUPFAM" id="SSF49899">
    <property type="entry name" value="Concanavalin A-like lectins/glucanases"/>
    <property type="match status" value="1"/>
</dbReference>
<evidence type="ECO:0008006" key="3">
    <source>
        <dbReference type="Google" id="ProtNLM"/>
    </source>
</evidence>
<proteinExistence type="predicted"/>
<reference evidence="1 2" key="1">
    <citation type="submission" date="2014-03" db="EMBL/GenBank/DDBJ databases">
        <authorList>
            <person name="Urmite Genomes U."/>
        </authorList>
    </citation>
    <scope>NUCLEOTIDE SEQUENCE [LARGE SCALE GENOMIC DNA]</scope>
    <source>
        <strain evidence="1 2">Vm-5</strain>
    </source>
</reference>